<dbReference type="PANTHER" id="PTHR43698:SF1">
    <property type="entry name" value="BLL4564 PROTEIN"/>
    <property type="match status" value="1"/>
</dbReference>
<dbReference type="Gene3D" id="2.60.120.10">
    <property type="entry name" value="Jelly Rolls"/>
    <property type="match status" value="1"/>
</dbReference>
<dbReference type="KEGG" id="agi:FSB73_17965"/>
<feature type="domain" description="Cupin type-2" evidence="1">
    <location>
        <begin position="44"/>
        <end position="107"/>
    </location>
</feature>
<dbReference type="PANTHER" id="PTHR43698">
    <property type="entry name" value="RIBD C-TERMINAL DOMAIN CONTAINING PROTEIN"/>
    <property type="match status" value="1"/>
</dbReference>
<dbReference type="RefSeq" id="WP_146785363.1">
    <property type="nucleotide sequence ID" value="NZ_CP042434.1"/>
</dbReference>
<dbReference type="InterPro" id="IPR047263">
    <property type="entry name" value="HNL-like_cupin"/>
</dbReference>
<name>A0A5B8VSZ9_9BACT</name>
<protein>
    <submittedName>
        <fullName evidence="2">Cupin domain-containing protein</fullName>
    </submittedName>
</protein>
<evidence type="ECO:0000313" key="3">
    <source>
        <dbReference type="Proteomes" id="UP000321291"/>
    </source>
</evidence>
<dbReference type="SUPFAM" id="SSF51182">
    <property type="entry name" value="RmlC-like cupins"/>
    <property type="match status" value="1"/>
</dbReference>
<evidence type="ECO:0000259" key="1">
    <source>
        <dbReference type="Pfam" id="PF07883"/>
    </source>
</evidence>
<dbReference type="Pfam" id="PF07883">
    <property type="entry name" value="Cupin_2"/>
    <property type="match status" value="1"/>
</dbReference>
<dbReference type="InterPro" id="IPR011051">
    <property type="entry name" value="RmlC_Cupin_sf"/>
</dbReference>
<gene>
    <name evidence="2" type="ORF">FSB73_17965</name>
</gene>
<dbReference type="AlphaFoldDB" id="A0A5B8VSZ9"/>
<accession>A0A5B8VSZ9</accession>
<dbReference type="InterPro" id="IPR014710">
    <property type="entry name" value="RmlC-like_jellyroll"/>
</dbReference>
<dbReference type="EMBL" id="CP042434">
    <property type="protein sequence ID" value="QEC73278.1"/>
    <property type="molecule type" value="Genomic_DNA"/>
</dbReference>
<sequence>MITQDKSIFPLGNPGPAEWFTGEVHVQSLVSPEKVENLYNVGQVTFSPGARTHWHTHPIGQVLLVLEGTGWYQQKGQPAQIIRKGSTVAIPKDVEHWHGASEGEKLVHIAISNIQNGNSVTWLSPVTNTQYAQVHQK</sequence>
<dbReference type="CDD" id="cd02233">
    <property type="entry name" value="cupin_HNL-like"/>
    <property type="match status" value="1"/>
</dbReference>
<proteinExistence type="predicted"/>
<keyword evidence="3" id="KW-1185">Reference proteome</keyword>
<dbReference type="InterPro" id="IPR013096">
    <property type="entry name" value="Cupin_2"/>
</dbReference>
<organism evidence="2 3">
    <name type="scientific">Arachidicoccus ginsenosidivorans</name>
    <dbReference type="NCBI Taxonomy" id="496057"/>
    <lineage>
        <taxon>Bacteria</taxon>
        <taxon>Pseudomonadati</taxon>
        <taxon>Bacteroidota</taxon>
        <taxon>Chitinophagia</taxon>
        <taxon>Chitinophagales</taxon>
        <taxon>Chitinophagaceae</taxon>
        <taxon>Arachidicoccus</taxon>
    </lineage>
</organism>
<dbReference type="OrthoDB" id="9802489at2"/>
<reference evidence="2 3" key="1">
    <citation type="journal article" date="2017" name="Int. J. Syst. Evol. Microbiol.">
        <title>Arachidicoccus ginsenosidivorans sp. nov., with ginsenoside-converting activity isolated from ginseng cultivating soil.</title>
        <authorList>
            <person name="Siddiqi M.Z."/>
            <person name="Aslam Z."/>
            <person name="Im W.T."/>
        </authorList>
    </citation>
    <scope>NUCLEOTIDE SEQUENCE [LARGE SCALE GENOMIC DNA]</scope>
    <source>
        <strain evidence="2 3">Gsoil 809</strain>
    </source>
</reference>
<evidence type="ECO:0000313" key="2">
    <source>
        <dbReference type="EMBL" id="QEC73278.1"/>
    </source>
</evidence>
<dbReference type="Proteomes" id="UP000321291">
    <property type="component" value="Chromosome"/>
</dbReference>